<comment type="subcellular location">
    <subcellularLocation>
        <location evidence="1">Cell membrane</location>
        <topology evidence="1">Peripheral membrane protein</topology>
    </subcellularLocation>
</comment>
<evidence type="ECO:0000256" key="9">
    <source>
        <dbReference type="ARBA" id="ARBA00023136"/>
    </source>
</evidence>
<dbReference type="InterPro" id="IPR003593">
    <property type="entry name" value="AAA+_ATPase"/>
</dbReference>
<dbReference type="InterPro" id="IPR051535">
    <property type="entry name" value="Siderophore_ABC-ATPase"/>
</dbReference>
<dbReference type="EMBL" id="BAOP01000043">
    <property type="protein sequence ID" value="GAC81731.1"/>
    <property type="molecule type" value="Genomic_DNA"/>
</dbReference>
<dbReference type="AlphaFoldDB" id="M3TJR7"/>
<keyword evidence="6 11" id="KW-0067">ATP-binding</keyword>
<dbReference type="Proteomes" id="UP000035009">
    <property type="component" value="Unassembled WGS sequence"/>
</dbReference>
<keyword evidence="8" id="KW-0406">Ion transport</keyword>
<comment type="caution">
    <text evidence="11">The sequence shown here is derived from an EMBL/GenBank/DDBJ whole genome shotgun (WGS) entry which is preliminary data.</text>
</comment>
<dbReference type="InterPro" id="IPR027417">
    <property type="entry name" value="P-loop_NTPase"/>
</dbReference>
<dbReference type="Pfam" id="PF00005">
    <property type="entry name" value="ABC_tran"/>
    <property type="match status" value="1"/>
</dbReference>
<sequence length="265" mass="27940">MTGLELQKLTVGYRGRRGRTVASNLSAVAATGRLTSLIGPNGAGKSTLLRTVCGLQPPLAGSAVLADGTDVTTLKAAGLARRIAVVTTDTVDPGRLTAREVASLGRTPYLSPTGRLSADDRRVTDRALDAVRATDLADRPFHDLSDGERQRVLAARALAQEPELLVLDEPTSHLDAPSRVEFLDLLATLAREQGIAVLMSSHELELVMRLSDEVWLLRGDGTMTTGTPAALAADGSVSAAFDRGRLRFDADQLTFVIDGSGTTLG</sequence>
<evidence type="ECO:0000256" key="5">
    <source>
        <dbReference type="ARBA" id="ARBA00022741"/>
    </source>
</evidence>
<dbReference type="GO" id="GO:0005524">
    <property type="term" value="F:ATP binding"/>
    <property type="evidence" value="ECO:0007669"/>
    <property type="project" value="UniProtKB-KW"/>
</dbReference>
<dbReference type="SMART" id="SM00382">
    <property type="entry name" value="AAA"/>
    <property type="match status" value="1"/>
</dbReference>
<proteinExistence type="predicted"/>
<protein>
    <submittedName>
        <fullName evidence="11">Putative ABC transporter ATP-binding protein</fullName>
    </submittedName>
</protein>
<keyword evidence="4" id="KW-0410">Iron transport</keyword>
<keyword evidence="7" id="KW-0408">Iron</keyword>
<keyword evidence="12" id="KW-1185">Reference proteome</keyword>
<dbReference type="RefSeq" id="WP_008381715.1">
    <property type="nucleotide sequence ID" value="NZ_BAOP01000043.1"/>
</dbReference>
<evidence type="ECO:0000256" key="6">
    <source>
        <dbReference type="ARBA" id="ARBA00022840"/>
    </source>
</evidence>
<dbReference type="GO" id="GO:0016887">
    <property type="term" value="F:ATP hydrolysis activity"/>
    <property type="evidence" value="ECO:0007669"/>
    <property type="project" value="InterPro"/>
</dbReference>
<dbReference type="STRING" id="410332.SAMN04488550_0695"/>
<feature type="domain" description="ABC transporter" evidence="10">
    <location>
        <begin position="4"/>
        <end position="244"/>
    </location>
</feature>
<organism evidence="11 12">
    <name type="scientific">Gordonia malaquae NBRC 108250</name>
    <dbReference type="NCBI Taxonomy" id="1223542"/>
    <lineage>
        <taxon>Bacteria</taxon>
        <taxon>Bacillati</taxon>
        <taxon>Actinomycetota</taxon>
        <taxon>Actinomycetes</taxon>
        <taxon>Mycobacteriales</taxon>
        <taxon>Gordoniaceae</taxon>
        <taxon>Gordonia</taxon>
    </lineage>
</organism>
<keyword evidence="3" id="KW-1003">Cell membrane</keyword>
<evidence type="ECO:0000256" key="2">
    <source>
        <dbReference type="ARBA" id="ARBA00022448"/>
    </source>
</evidence>
<evidence type="ECO:0000256" key="4">
    <source>
        <dbReference type="ARBA" id="ARBA00022496"/>
    </source>
</evidence>
<gene>
    <name evidence="11" type="ORF">GM1_043_00040</name>
</gene>
<dbReference type="CDD" id="cd03214">
    <property type="entry name" value="ABC_Iron-Siderophores_B12_Hemin"/>
    <property type="match status" value="1"/>
</dbReference>
<reference evidence="11 12" key="1">
    <citation type="submission" date="2013-02" db="EMBL/GenBank/DDBJ databases">
        <title>Whole genome shotgun sequence of Gordonia malaquae NBRC 108250.</title>
        <authorList>
            <person name="Yoshida I."/>
            <person name="Hosoyama A."/>
            <person name="Tsuchikane K."/>
            <person name="Ando Y."/>
            <person name="Baba S."/>
            <person name="Ohji S."/>
            <person name="Hamada M."/>
            <person name="Tamura T."/>
            <person name="Yamazoe A."/>
            <person name="Yamazaki S."/>
            <person name="Fujita N."/>
        </authorList>
    </citation>
    <scope>NUCLEOTIDE SEQUENCE [LARGE SCALE GENOMIC DNA]</scope>
    <source>
        <strain evidence="11 12">NBRC 108250</strain>
    </source>
</reference>
<dbReference type="GO" id="GO:0005886">
    <property type="term" value="C:plasma membrane"/>
    <property type="evidence" value="ECO:0007669"/>
    <property type="project" value="UniProtKB-SubCell"/>
</dbReference>
<dbReference type="Gene3D" id="3.40.50.300">
    <property type="entry name" value="P-loop containing nucleotide triphosphate hydrolases"/>
    <property type="match status" value="1"/>
</dbReference>
<dbReference type="InterPro" id="IPR003439">
    <property type="entry name" value="ABC_transporter-like_ATP-bd"/>
</dbReference>
<name>M3TJR7_GORML</name>
<dbReference type="GO" id="GO:0006826">
    <property type="term" value="P:iron ion transport"/>
    <property type="evidence" value="ECO:0007669"/>
    <property type="project" value="UniProtKB-KW"/>
</dbReference>
<evidence type="ECO:0000259" key="10">
    <source>
        <dbReference type="PROSITE" id="PS50893"/>
    </source>
</evidence>
<keyword evidence="9" id="KW-0472">Membrane</keyword>
<evidence type="ECO:0000256" key="3">
    <source>
        <dbReference type="ARBA" id="ARBA00022475"/>
    </source>
</evidence>
<accession>M3TJR7</accession>
<evidence type="ECO:0000313" key="12">
    <source>
        <dbReference type="Proteomes" id="UP000035009"/>
    </source>
</evidence>
<evidence type="ECO:0000256" key="7">
    <source>
        <dbReference type="ARBA" id="ARBA00023004"/>
    </source>
</evidence>
<dbReference type="PROSITE" id="PS50893">
    <property type="entry name" value="ABC_TRANSPORTER_2"/>
    <property type="match status" value="1"/>
</dbReference>
<keyword evidence="5" id="KW-0547">Nucleotide-binding</keyword>
<keyword evidence="2" id="KW-0813">Transport</keyword>
<dbReference type="SUPFAM" id="SSF52540">
    <property type="entry name" value="P-loop containing nucleoside triphosphate hydrolases"/>
    <property type="match status" value="1"/>
</dbReference>
<dbReference type="OrthoDB" id="3579586at2"/>
<evidence type="ECO:0000313" key="11">
    <source>
        <dbReference type="EMBL" id="GAC81731.1"/>
    </source>
</evidence>
<evidence type="ECO:0000256" key="1">
    <source>
        <dbReference type="ARBA" id="ARBA00004202"/>
    </source>
</evidence>
<dbReference type="eggNOG" id="COG1120">
    <property type="taxonomic scope" value="Bacteria"/>
</dbReference>
<evidence type="ECO:0000256" key="8">
    <source>
        <dbReference type="ARBA" id="ARBA00023065"/>
    </source>
</evidence>
<dbReference type="PANTHER" id="PTHR42771">
    <property type="entry name" value="IRON(3+)-HYDROXAMATE IMPORT ATP-BINDING PROTEIN FHUC"/>
    <property type="match status" value="1"/>
</dbReference>
<dbReference type="PANTHER" id="PTHR42771:SF2">
    <property type="entry name" value="IRON(3+)-HYDROXAMATE IMPORT ATP-BINDING PROTEIN FHUC"/>
    <property type="match status" value="1"/>
</dbReference>